<dbReference type="InterPro" id="IPR010264">
    <property type="entry name" value="Self-incomp_S1"/>
</dbReference>
<dbReference type="EMBL" id="JAVYJV010000022">
    <property type="protein sequence ID" value="KAK4341596.1"/>
    <property type="molecule type" value="Genomic_DNA"/>
</dbReference>
<evidence type="ECO:0000256" key="3">
    <source>
        <dbReference type="ARBA" id="ARBA00022471"/>
    </source>
</evidence>
<dbReference type="GO" id="GO:0005576">
    <property type="term" value="C:extracellular region"/>
    <property type="evidence" value="ECO:0007669"/>
    <property type="project" value="UniProtKB-SubCell"/>
</dbReference>
<gene>
    <name evidence="7" type="ORF">RND71_040097</name>
</gene>
<keyword evidence="4 6" id="KW-0964">Secreted</keyword>
<evidence type="ECO:0000313" key="8">
    <source>
        <dbReference type="Proteomes" id="UP001291623"/>
    </source>
</evidence>
<evidence type="ECO:0000256" key="6">
    <source>
        <dbReference type="RuleBase" id="RU367044"/>
    </source>
</evidence>
<feature type="signal peptide" evidence="6">
    <location>
        <begin position="1"/>
        <end position="23"/>
    </location>
</feature>
<comment type="subcellular location">
    <subcellularLocation>
        <location evidence="1 6">Secreted</location>
    </subcellularLocation>
</comment>
<sequence length="146" mass="17674">MFHSITIKIIFLLFITSPNFVTPKSCWFTHKIHMYVLSQLPYNSDKLEIHCASKNNDFAHQYLNANEVFHWQFCNNVWHTTKFFCHFWWESKERSFEVFNDQDYCINDGGEVPYETRRCVWAVFDCGFYLGYFNGSEIVLNKYMDW</sequence>
<reference evidence="7" key="1">
    <citation type="submission" date="2023-12" db="EMBL/GenBank/DDBJ databases">
        <title>Genome assembly of Anisodus tanguticus.</title>
        <authorList>
            <person name="Wang Y.-J."/>
        </authorList>
    </citation>
    <scope>NUCLEOTIDE SEQUENCE</scope>
    <source>
        <strain evidence="7">KB-2021</strain>
        <tissue evidence="7">Leaf</tissue>
    </source>
</reference>
<comment type="caution">
    <text evidence="7">The sequence shown here is derived from an EMBL/GenBank/DDBJ whole genome shotgun (WGS) entry which is preliminary data.</text>
</comment>
<evidence type="ECO:0000256" key="5">
    <source>
        <dbReference type="ARBA" id="ARBA00022729"/>
    </source>
</evidence>
<name>A0AAE1QYG0_9SOLA</name>
<evidence type="ECO:0000313" key="7">
    <source>
        <dbReference type="EMBL" id="KAK4341596.1"/>
    </source>
</evidence>
<protein>
    <recommendedName>
        <fullName evidence="6">S-protein homolog</fullName>
    </recommendedName>
</protein>
<accession>A0AAE1QYG0</accession>
<dbReference type="Proteomes" id="UP001291623">
    <property type="component" value="Unassembled WGS sequence"/>
</dbReference>
<comment type="similarity">
    <text evidence="2 6">Belongs to the plant self-incompatibility (S1) protein family.</text>
</comment>
<feature type="chain" id="PRO_5041772257" description="S-protein homolog" evidence="6">
    <location>
        <begin position="24"/>
        <end position="146"/>
    </location>
</feature>
<dbReference type="Pfam" id="PF05938">
    <property type="entry name" value="Self-incomp_S1"/>
    <property type="match status" value="1"/>
</dbReference>
<dbReference type="PANTHER" id="PTHR31232">
    <property type="match status" value="1"/>
</dbReference>
<keyword evidence="5 6" id="KW-0732">Signal</keyword>
<dbReference type="GO" id="GO:0060320">
    <property type="term" value="P:rejection of self pollen"/>
    <property type="evidence" value="ECO:0007669"/>
    <property type="project" value="UniProtKB-KW"/>
</dbReference>
<proteinExistence type="inferred from homology"/>
<dbReference type="PANTHER" id="PTHR31232:SF155">
    <property type="entry name" value="PLANT SELF-INCOMPATIBILITY PROTEIN S1 FAMILY"/>
    <property type="match status" value="1"/>
</dbReference>
<dbReference type="AlphaFoldDB" id="A0AAE1QYG0"/>
<evidence type="ECO:0000256" key="1">
    <source>
        <dbReference type="ARBA" id="ARBA00004613"/>
    </source>
</evidence>
<organism evidence="7 8">
    <name type="scientific">Anisodus tanguticus</name>
    <dbReference type="NCBI Taxonomy" id="243964"/>
    <lineage>
        <taxon>Eukaryota</taxon>
        <taxon>Viridiplantae</taxon>
        <taxon>Streptophyta</taxon>
        <taxon>Embryophyta</taxon>
        <taxon>Tracheophyta</taxon>
        <taxon>Spermatophyta</taxon>
        <taxon>Magnoliopsida</taxon>
        <taxon>eudicotyledons</taxon>
        <taxon>Gunneridae</taxon>
        <taxon>Pentapetalae</taxon>
        <taxon>asterids</taxon>
        <taxon>lamiids</taxon>
        <taxon>Solanales</taxon>
        <taxon>Solanaceae</taxon>
        <taxon>Solanoideae</taxon>
        <taxon>Hyoscyameae</taxon>
        <taxon>Anisodus</taxon>
    </lineage>
</organism>
<keyword evidence="8" id="KW-1185">Reference proteome</keyword>
<evidence type="ECO:0000256" key="2">
    <source>
        <dbReference type="ARBA" id="ARBA00005581"/>
    </source>
</evidence>
<evidence type="ECO:0000256" key="4">
    <source>
        <dbReference type="ARBA" id="ARBA00022525"/>
    </source>
</evidence>
<keyword evidence="3 6" id="KW-0713">Self-incompatibility</keyword>